<gene>
    <name evidence="1" type="ORF">AK812_SmicGene7729</name>
</gene>
<comment type="caution">
    <text evidence="1">The sequence shown here is derived from an EMBL/GenBank/DDBJ whole genome shotgun (WGS) entry which is preliminary data.</text>
</comment>
<accession>A0A1Q9EMR3</accession>
<sequence length="763" mass="86292">MGRQGEVSIDAGIQDVRCDSAKHIVDIINNVLPPDKTAIQTASNSGHWGKDRLPEPVCLKSEMEVNPQDHGNISVLKHMYSPDVKLTKACLESLCYGTPYVLKWQGHAQNFRKGFQWFLEQSGGWQCRQYALTHMLPCHQPRPDSSKGGSYMSNLSEEAVDKGFAFIEEEAGRLGTEWKGVQWTTKNLNTNSESPIYARPQALVERSLRALQTDGVLALPIEDFHFTLADVEYSIIDFAVRHMLKNMKTHSNGFIGSNRVRLLPGSSWSKGFADVGCIAMTRERWGAAKFVQGQMRLFVCNHFDFTPWLVKHQRIRAGCTFHMKHEDFLAVIKPMFPKDTVIDLGTPSPKKKARAATVKEEAPEELHLDAVDLVSPVKPPSLGSPMDVMEVVDTHEEVHDPMDDLADEPEELQGHLAKRIVHAFTDGTKVSRLVYPGLVLPLPRDFITMAKRCPPPHVPKRGKARQIRKQPSTKKSAVWKAIPYIREKGGPGPRGQRKDQIKCARSITELITANDKAIIKILTADKLLRDWTGTTCPRCSTGKLSKLMQWRSNTGKHKCSSSKCRSWFNPQHLHPTFQQGEGSSSMSLQAQVSVLLLLLLRVPLSTIHMLTHVNHKAVEDMYHRICDLRRNYVEKEEKKFMFGVGQSWKDIEADEATFEKRDISTSVQFKHLINYKKSTWMWEQWAGVLQRGRPETLVLHRLNPKVTVKKAPGPGASRKIEWQALGNKLLKGRNMVLHTDSAKSYKAYIDGVIHDRVVHCKNE</sequence>
<proteinExistence type="predicted"/>
<organism evidence="1 2">
    <name type="scientific">Symbiodinium microadriaticum</name>
    <name type="common">Dinoflagellate</name>
    <name type="synonym">Zooxanthella microadriatica</name>
    <dbReference type="NCBI Taxonomy" id="2951"/>
    <lineage>
        <taxon>Eukaryota</taxon>
        <taxon>Sar</taxon>
        <taxon>Alveolata</taxon>
        <taxon>Dinophyceae</taxon>
        <taxon>Suessiales</taxon>
        <taxon>Symbiodiniaceae</taxon>
        <taxon>Symbiodinium</taxon>
    </lineage>
</organism>
<evidence type="ECO:0000313" key="2">
    <source>
        <dbReference type="Proteomes" id="UP000186817"/>
    </source>
</evidence>
<dbReference type="OrthoDB" id="408038at2759"/>
<dbReference type="EMBL" id="LSRX01000111">
    <property type="protein sequence ID" value="OLQ08710.1"/>
    <property type="molecule type" value="Genomic_DNA"/>
</dbReference>
<reference evidence="1 2" key="1">
    <citation type="submission" date="2016-02" db="EMBL/GenBank/DDBJ databases">
        <title>Genome analysis of coral dinoflagellate symbionts highlights evolutionary adaptations to a symbiotic lifestyle.</title>
        <authorList>
            <person name="Aranda M."/>
            <person name="Li Y."/>
            <person name="Liew Y.J."/>
            <person name="Baumgarten S."/>
            <person name="Simakov O."/>
            <person name="Wilson M."/>
            <person name="Piel J."/>
            <person name="Ashoor H."/>
            <person name="Bougouffa S."/>
            <person name="Bajic V.B."/>
            <person name="Ryu T."/>
            <person name="Ravasi T."/>
            <person name="Bayer T."/>
            <person name="Micklem G."/>
            <person name="Kim H."/>
            <person name="Bhak J."/>
            <person name="Lajeunesse T.C."/>
            <person name="Voolstra C.R."/>
        </authorList>
    </citation>
    <scope>NUCLEOTIDE SEQUENCE [LARGE SCALE GENOMIC DNA]</scope>
    <source>
        <strain evidence="1 2">CCMP2467</strain>
    </source>
</reference>
<protein>
    <submittedName>
        <fullName evidence="1">Uncharacterized protein</fullName>
    </submittedName>
</protein>
<dbReference type="AlphaFoldDB" id="A0A1Q9EMR3"/>
<keyword evidence="2" id="KW-1185">Reference proteome</keyword>
<dbReference type="Proteomes" id="UP000186817">
    <property type="component" value="Unassembled WGS sequence"/>
</dbReference>
<name>A0A1Q9EMR3_SYMMI</name>
<evidence type="ECO:0000313" key="1">
    <source>
        <dbReference type="EMBL" id="OLQ08710.1"/>
    </source>
</evidence>